<dbReference type="InterPro" id="IPR000086">
    <property type="entry name" value="NUDIX_hydrolase_dom"/>
</dbReference>
<gene>
    <name evidence="4" type="ORF">HRQ87_19915</name>
</gene>
<dbReference type="EMBL" id="JABUFE010000040">
    <property type="protein sequence ID" value="NSX57045.1"/>
    <property type="molecule type" value="Genomic_DNA"/>
</dbReference>
<keyword evidence="2 4" id="KW-0378">Hydrolase</keyword>
<dbReference type="PANTHER" id="PTHR43046:SF14">
    <property type="entry name" value="MUTT_NUDIX FAMILY PROTEIN"/>
    <property type="match status" value="1"/>
</dbReference>
<accession>A0ABX2IWP8</accession>
<comment type="caution">
    <text evidence="4">The sequence shown here is derived from an EMBL/GenBank/DDBJ whole genome shotgun (WGS) entry which is preliminary data.</text>
</comment>
<protein>
    <submittedName>
        <fullName evidence="4">NUDIX hydrolase</fullName>
    </submittedName>
</protein>
<dbReference type="PANTHER" id="PTHR43046">
    <property type="entry name" value="GDP-MANNOSE MANNOSYL HYDROLASE"/>
    <property type="match status" value="1"/>
</dbReference>
<dbReference type="CDD" id="cd04682">
    <property type="entry name" value="NUDIX_Hydrolase"/>
    <property type="match status" value="1"/>
</dbReference>
<evidence type="ECO:0000259" key="3">
    <source>
        <dbReference type="PROSITE" id="PS51462"/>
    </source>
</evidence>
<dbReference type="PROSITE" id="PS51462">
    <property type="entry name" value="NUDIX"/>
    <property type="match status" value="1"/>
</dbReference>
<proteinExistence type="predicted"/>
<evidence type="ECO:0000256" key="1">
    <source>
        <dbReference type="ARBA" id="ARBA00001946"/>
    </source>
</evidence>
<dbReference type="GO" id="GO:0016787">
    <property type="term" value="F:hydrolase activity"/>
    <property type="evidence" value="ECO:0007669"/>
    <property type="project" value="UniProtKB-KW"/>
</dbReference>
<dbReference type="Pfam" id="PF00293">
    <property type="entry name" value="NUDIX"/>
    <property type="match status" value="1"/>
</dbReference>
<dbReference type="SUPFAM" id="SSF55811">
    <property type="entry name" value="Nudix"/>
    <property type="match status" value="1"/>
</dbReference>
<feature type="domain" description="Nudix hydrolase" evidence="3">
    <location>
        <begin position="4"/>
        <end position="141"/>
    </location>
</feature>
<dbReference type="InterPro" id="IPR020084">
    <property type="entry name" value="NUDIX_hydrolase_CS"/>
</dbReference>
<keyword evidence="5" id="KW-1185">Reference proteome</keyword>
<dbReference type="Gene3D" id="3.90.79.10">
    <property type="entry name" value="Nucleoside Triphosphate Pyrophosphohydrolase"/>
    <property type="match status" value="1"/>
</dbReference>
<dbReference type="PROSITE" id="PS00893">
    <property type="entry name" value="NUDIX_BOX"/>
    <property type="match status" value="1"/>
</dbReference>
<organism evidence="4 5">
    <name type="scientific">Parasulfitobacter algicola</name>
    <dbReference type="NCBI Taxonomy" id="2614809"/>
    <lineage>
        <taxon>Bacteria</taxon>
        <taxon>Pseudomonadati</taxon>
        <taxon>Pseudomonadota</taxon>
        <taxon>Alphaproteobacteria</taxon>
        <taxon>Rhodobacterales</taxon>
        <taxon>Roseobacteraceae</taxon>
        <taxon>Parasulfitobacter</taxon>
    </lineage>
</organism>
<evidence type="ECO:0000256" key="2">
    <source>
        <dbReference type="ARBA" id="ARBA00022801"/>
    </source>
</evidence>
<comment type="cofactor">
    <cofactor evidence="1">
        <name>Mg(2+)</name>
        <dbReference type="ChEBI" id="CHEBI:18420"/>
    </cofactor>
</comment>
<sequence>MEDQDFSGAKIALICGGAVLTYRRDDKPNIPYPDQWDLAGGGREDAETPEQCAIRETNEEFGLAIEASRIFWKRRYPHALNPTEGAFFMVAEIAGAEIDAICFGNEGQYWQMMDFQEFLHHPNAVAPLRDRLGHFLAQWRDLKDE</sequence>
<name>A0ABX2IWP8_9RHOB</name>
<dbReference type="InterPro" id="IPR015797">
    <property type="entry name" value="NUDIX_hydrolase-like_dom_sf"/>
</dbReference>
<reference evidence="4 5" key="1">
    <citation type="submission" date="2020-06" db="EMBL/GenBank/DDBJ databases">
        <title>Sulfitobacter algicola sp. nov., isolated from green algae.</title>
        <authorList>
            <person name="Wang C."/>
        </authorList>
    </citation>
    <scope>NUCLEOTIDE SEQUENCE [LARGE SCALE GENOMIC DNA]</scope>
    <source>
        <strain evidence="4 5">1151</strain>
    </source>
</reference>
<evidence type="ECO:0000313" key="4">
    <source>
        <dbReference type="EMBL" id="NSX57045.1"/>
    </source>
</evidence>
<dbReference type="Proteomes" id="UP000777935">
    <property type="component" value="Unassembled WGS sequence"/>
</dbReference>
<evidence type="ECO:0000313" key="5">
    <source>
        <dbReference type="Proteomes" id="UP000777935"/>
    </source>
</evidence>